<dbReference type="FunFam" id="3.10.10.10:FF:000007">
    <property type="entry name" value="Retrovirus-related Pol polyprotein from transposon 17.6-like Protein"/>
    <property type="match status" value="1"/>
</dbReference>
<dbReference type="Pfam" id="PF00078">
    <property type="entry name" value="RVT_1"/>
    <property type="match status" value="1"/>
</dbReference>
<proteinExistence type="predicted"/>
<evidence type="ECO:0000256" key="6">
    <source>
        <dbReference type="ARBA" id="ARBA00022801"/>
    </source>
</evidence>
<dbReference type="InterPro" id="IPR043128">
    <property type="entry name" value="Rev_trsase/Diguanyl_cyclase"/>
</dbReference>
<dbReference type="GO" id="GO:0006508">
    <property type="term" value="P:proteolysis"/>
    <property type="evidence" value="ECO:0007669"/>
    <property type="project" value="UniProtKB-KW"/>
</dbReference>
<evidence type="ECO:0000256" key="4">
    <source>
        <dbReference type="ARBA" id="ARBA00022722"/>
    </source>
</evidence>
<keyword evidence="11" id="KW-1185">Reference proteome</keyword>
<dbReference type="InterPro" id="IPR053134">
    <property type="entry name" value="RNA-dir_DNA_polymerase"/>
</dbReference>
<keyword evidence="5" id="KW-0255">Endonuclease</keyword>
<dbReference type="Proteomes" id="UP001152523">
    <property type="component" value="Unassembled WGS sequence"/>
</dbReference>
<evidence type="ECO:0000256" key="5">
    <source>
        <dbReference type="ARBA" id="ARBA00022759"/>
    </source>
</evidence>
<dbReference type="GO" id="GO:0004519">
    <property type="term" value="F:endonuclease activity"/>
    <property type="evidence" value="ECO:0007669"/>
    <property type="project" value="UniProtKB-KW"/>
</dbReference>
<dbReference type="CDD" id="cd01647">
    <property type="entry name" value="RT_LTR"/>
    <property type="match status" value="1"/>
</dbReference>
<keyword evidence="1" id="KW-0645">Protease</keyword>
<dbReference type="InterPro" id="IPR000477">
    <property type="entry name" value="RT_dom"/>
</dbReference>
<name>A0AAV0GEF3_9ASTE</name>
<keyword evidence="7" id="KW-0695">RNA-directed DNA polymerase</keyword>
<dbReference type="InterPro" id="IPR043502">
    <property type="entry name" value="DNA/RNA_pol_sf"/>
</dbReference>
<keyword evidence="6" id="KW-0378">Hydrolase</keyword>
<evidence type="ECO:0000313" key="11">
    <source>
        <dbReference type="Proteomes" id="UP001152523"/>
    </source>
</evidence>
<evidence type="ECO:0000256" key="1">
    <source>
        <dbReference type="ARBA" id="ARBA00022670"/>
    </source>
</evidence>
<gene>
    <name evidence="9" type="ORF">CEPIT_LOCUS22249</name>
    <name evidence="10" type="ORF">CEPIT_LOCUS42878</name>
</gene>
<dbReference type="AlphaFoldDB" id="A0AAV0GEF3"/>
<evidence type="ECO:0000313" key="9">
    <source>
        <dbReference type="EMBL" id="CAH9118383.1"/>
    </source>
</evidence>
<keyword evidence="4" id="KW-0540">Nuclease</keyword>
<evidence type="ECO:0000256" key="3">
    <source>
        <dbReference type="ARBA" id="ARBA00022695"/>
    </source>
</evidence>
<evidence type="ECO:0000313" key="10">
    <source>
        <dbReference type="EMBL" id="CAH9146295.1"/>
    </source>
</evidence>
<dbReference type="EMBL" id="CAMAPF010000846">
    <property type="protein sequence ID" value="CAH9118383.1"/>
    <property type="molecule type" value="Genomic_DNA"/>
</dbReference>
<evidence type="ECO:0000259" key="8">
    <source>
        <dbReference type="Pfam" id="PF00078"/>
    </source>
</evidence>
<sequence>MHKDDVHKTAFKTHEGHYEFVAMPFGLTNAPSSFQGLMTHIFKPFFRKFVLVFFDDILKYSRTLEDHMQHLETVFQVLKDNTFFFKKSKCDLTITKVEYLDHFISADGVSTYPHKVEVVNN</sequence>
<keyword evidence="2" id="KW-0808">Transferase</keyword>
<dbReference type="PANTHER" id="PTHR24559:SF450">
    <property type="entry name" value="RNA-DIRECTED DNA POLYMERASE HOMOLOG"/>
    <property type="match status" value="1"/>
</dbReference>
<dbReference type="GO" id="GO:0008233">
    <property type="term" value="F:peptidase activity"/>
    <property type="evidence" value="ECO:0007669"/>
    <property type="project" value="UniProtKB-KW"/>
</dbReference>
<keyword evidence="3" id="KW-0548">Nucleotidyltransferase</keyword>
<reference evidence="10" key="1">
    <citation type="submission" date="2022-07" db="EMBL/GenBank/DDBJ databases">
        <authorList>
            <person name="Macas J."/>
            <person name="Novak P."/>
            <person name="Neumann P."/>
        </authorList>
    </citation>
    <scope>NUCLEOTIDE SEQUENCE</scope>
</reference>
<protein>
    <recommendedName>
        <fullName evidence="8">Reverse transcriptase domain-containing protein</fullName>
    </recommendedName>
</protein>
<dbReference type="Gene3D" id="3.30.70.270">
    <property type="match status" value="1"/>
</dbReference>
<feature type="domain" description="Reverse transcriptase" evidence="8">
    <location>
        <begin position="2"/>
        <end position="100"/>
    </location>
</feature>
<dbReference type="EMBL" id="CAMAPF010001098">
    <property type="protein sequence ID" value="CAH9146295.1"/>
    <property type="molecule type" value="Genomic_DNA"/>
</dbReference>
<dbReference type="GO" id="GO:0003964">
    <property type="term" value="F:RNA-directed DNA polymerase activity"/>
    <property type="evidence" value="ECO:0007669"/>
    <property type="project" value="UniProtKB-KW"/>
</dbReference>
<evidence type="ECO:0000256" key="7">
    <source>
        <dbReference type="ARBA" id="ARBA00022918"/>
    </source>
</evidence>
<evidence type="ECO:0000256" key="2">
    <source>
        <dbReference type="ARBA" id="ARBA00022679"/>
    </source>
</evidence>
<dbReference type="SUPFAM" id="SSF56672">
    <property type="entry name" value="DNA/RNA polymerases"/>
    <property type="match status" value="1"/>
</dbReference>
<organism evidence="10 11">
    <name type="scientific">Cuscuta epithymum</name>
    <dbReference type="NCBI Taxonomy" id="186058"/>
    <lineage>
        <taxon>Eukaryota</taxon>
        <taxon>Viridiplantae</taxon>
        <taxon>Streptophyta</taxon>
        <taxon>Embryophyta</taxon>
        <taxon>Tracheophyta</taxon>
        <taxon>Spermatophyta</taxon>
        <taxon>Magnoliopsida</taxon>
        <taxon>eudicotyledons</taxon>
        <taxon>Gunneridae</taxon>
        <taxon>Pentapetalae</taxon>
        <taxon>asterids</taxon>
        <taxon>lamiids</taxon>
        <taxon>Solanales</taxon>
        <taxon>Convolvulaceae</taxon>
        <taxon>Cuscuteae</taxon>
        <taxon>Cuscuta</taxon>
        <taxon>Cuscuta subgen. Cuscuta</taxon>
    </lineage>
</organism>
<comment type="caution">
    <text evidence="10">The sequence shown here is derived from an EMBL/GenBank/DDBJ whole genome shotgun (WGS) entry which is preliminary data.</text>
</comment>
<dbReference type="PANTHER" id="PTHR24559">
    <property type="entry name" value="TRANSPOSON TY3-I GAG-POL POLYPROTEIN"/>
    <property type="match status" value="1"/>
</dbReference>
<dbReference type="FunFam" id="3.30.70.270:FF:000003">
    <property type="entry name" value="Transposon Ty3-G Gag-Pol polyprotein"/>
    <property type="match status" value="1"/>
</dbReference>
<accession>A0AAV0GEF3</accession>
<dbReference type="Gene3D" id="3.10.10.10">
    <property type="entry name" value="HIV Type 1 Reverse Transcriptase, subunit A, domain 1"/>
    <property type="match status" value="1"/>
</dbReference>